<organism evidence="1 2">
    <name type="scientific">Companilactobacillus tucceti DSM 20183</name>
    <dbReference type="NCBI Taxonomy" id="1423811"/>
    <lineage>
        <taxon>Bacteria</taxon>
        <taxon>Bacillati</taxon>
        <taxon>Bacillota</taxon>
        <taxon>Bacilli</taxon>
        <taxon>Lactobacillales</taxon>
        <taxon>Lactobacillaceae</taxon>
        <taxon>Companilactobacillus</taxon>
    </lineage>
</organism>
<accession>A0A0R1J538</accession>
<gene>
    <name evidence="1" type="ORF">FC72_GL001054</name>
</gene>
<dbReference type="Proteomes" id="UP000050929">
    <property type="component" value="Unassembled WGS sequence"/>
</dbReference>
<proteinExistence type="predicted"/>
<name>A0A0R1J538_9LACO</name>
<reference evidence="1 2" key="1">
    <citation type="journal article" date="2015" name="Genome Announc.">
        <title>Expanding the biotechnology potential of lactobacilli through comparative genomics of 213 strains and associated genera.</title>
        <authorList>
            <person name="Sun Z."/>
            <person name="Harris H.M."/>
            <person name="McCann A."/>
            <person name="Guo C."/>
            <person name="Argimon S."/>
            <person name="Zhang W."/>
            <person name="Yang X."/>
            <person name="Jeffery I.B."/>
            <person name="Cooney J.C."/>
            <person name="Kagawa T.F."/>
            <person name="Liu W."/>
            <person name="Song Y."/>
            <person name="Salvetti E."/>
            <person name="Wrobel A."/>
            <person name="Rasinkangas P."/>
            <person name="Parkhill J."/>
            <person name="Rea M.C."/>
            <person name="O'Sullivan O."/>
            <person name="Ritari J."/>
            <person name="Douillard F.P."/>
            <person name="Paul Ross R."/>
            <person name="Yang R."/>
            <person name="Briner A.E."/>
            <person name="Felis G.E."/>
            <person name="de Vos W.M."/>
            <person name="Barrangou R."/>
            <person name="Klaenhammer T.R."/>
            <person name="Caufield P.W."/>
            <person name="Cui Y."/>
            <person name="Zhang H."/>
            <person name="O'Toole P.W."/>
        </authorList>
    </citation>
    <scope>NUCLEOTIDE SEQUENCE [LARGE SCALE GENOMIC DNA]</scope>
    <source>
        <strain evidence="1 2">DSM 20183</strain>
    </source>
</reference>
<evidence type="ECO:0000313" key="1">
    <source>
        <dbReference type="EMBL" id="KRK63923.1"/>
    </source>
</evidence>
<dbReference type="OrthoDB" id="5141316at2"/>
<dbReference type="EMBL" id="AZDG01000020">
    <property type="protein sequence ID" value="KRK63923.1"/>
    <property type="molecule type" value="Genomic_DNA"/>
</dbReference>
<comment type="caution">
    <text evidence="1">The sequence shown here is derived from an EMBL/GenBank/DDBJ whole genome shotgun (WGS) entry which is preliminary data.</text>
</comment>
<dbReference type="PATRIC" id="fig|1423811.3.peg.1067"/>
<evidence type="ECO:0000313" key="2">
    <source>
        <dbReference type="Proteomes" id="UP000050929"/>
    </source>
</evidence>
<protein>
    <submittedName>
        <fullName evidence="1">Uncharacterized protein</fullName>
    </submittedName>
</protein>
<sequence>MTGTSATEGLSDTKIISKSINMFMPNISDFFEPLDMQNDYPFTGVPNMSNFYKGIVKLEVTQNILFIFDNDTAGTNALESLNKIDKLPNIKLMLLPNLKFAENFPVVYRNKLSTRNINGFALTIECFLDLDESKNYIRINSSGNGKINSKSSLKKSFPKNFDKTYNYSNLKFLVQYIKNFWINNI</sequence>
<dbReference type="AlphaFoldDB" id="A0A0R1J538"/>
<keyword evidence="2" id="KW-1185">Reference proteome</keyword>